<comment type="pathway">
    <text evidence="1">Cofactor biosynthesis; tetrahydrofolate biosynthesis; 5,6,7,8-tetrahydrofolate from 7,8-dihydrofolate: step 1/1.</text>
</comment>
<dbReference type="OrthoDB" id="9577at10239"/>
<evidence type="ECO:0000256" key="2">
    <source>
        <dbReference type="ARBA" id="ARBA00012856"/>
    </source>
</evidence>
<dbReference type="GO" id="GO:0050661">
    <property type="term" value="F:NADP binding"/>
    <property type="evidence" value="ECO:0007669"/>
    <property type="project" value="InterPro"/>
</dbReference>
<dbReference type="PROSITE" id="PS51330">
    <property type="entry name" value="DHFR_2"/>
    <property type="match status" value="1"/>
</dbReference>
<evidence type="ECO:0000256" key="6">
    <source>
        <dbReference type="RuleBase" id="RU004474"/>
    </source>
</evidence>
<dbReference type="GO" id="GO:0046452">
    <property type="term" value="P:dihydrofolate metabolic process"/>
    <property type="evidence" value="ECO:0007669"/>
    <property type="project" value="TreeGrafter"/>
</dbReference>
<protein>
    <recommendedName>
        <fullName evidence="2">dihydrofolate reductase</fullName>
        <ecNumber evidence="2">1.5.1.3</ecNumber>
    </recommendedName>
</protein>
<organism evidence="8 9">
    <name type="scientific">Acinetobacter phage vB_AbaM_ME3</name>
    <dbReference type="NCBI Taxonomy" id="1837876"/>
    <lineage>
        <taxon>Viruses</taxon>
        <taxon>Duplodnaviria</taxon>
        <taxon>Heunggongvirae</taxon>
        <taxon>Uroviricota</taxon>
        <taxon>Caudoviricetes</taxon>
        <taxon>Metrivirus</taxon>
        <taxon>Metrivirus ME3</taxon>
    </lineage>
</organism>
<dbReference type="GO" id="GO:0004146">
    <property type="term" value="F:dihydrofolate reductase activity"/>
    <property type="evidence" value="ECO:0007669"/>
    <property type="project" value="UniProtKB-EC"/>
</dbReference>
<dbReference type="PROSITE" id="PS00075">
    <property type="entry name" value="DHFR_1"/>
    <property type="match status" value="1"/>
</dbReference>
<dbReference type="Gene3D" id="3.40.430.10">
    <property type="entry name" value="Dihydrofolate Reductase, subunit A"/>
    <property type="match status" value="1"/>
</dbReference>
<dbReference type="EMBL" id="KU935715">
    <property type="protein sequence ID" value="AND75401.1"/>
    <property type="molecule type" value="Genomic_DNA"/>
</dbReference>
<feature type="domain" description="DHFR" evidence="7">
    <location>
        <begin position="1"/>
        <end position="174"/>
    </location>
</feature>
<dbReference type="InterPro" id="IPR024072">
    <property type="entry name" value="DHFR-like_dom_sf"/>
</dbReference>
<evidence type="ECO:0000259" key="7">
    <source>
        <dbReference type="PROSITE" id="PS51330"/>
    </source>
</evidence>
<sequence length="179" mass="20145">MIKHIVAKSLNDVIGIDNGLPWHLPEDLKLFKELTLGKTIYMGSNTFRSVVGYAKSHEVLPGRNIVVITQNPIKAQQLIDDYGLDSNNISYWTKPILDHYIKANPNEEILIVGGEKVYESYPPDEVIATVVGIEIENGNKFYNHNLDTSEFQLVEQEDKVSSSGVSFSIKKYKKVNLHG</sequence>
<evidence type="ECO:0000256" key="4">
    <source>
        <dbReference type="ARBA" id="ARBA00022857"/>
    </source>
</evidence>
<proteinExistence type="inferred from homology"/>
<dbReference type="SMR" id="A0A172Q0L3"/>
<dbReference type="PANTHER" id="PTHR48069">
    <property type="entry name" value="DIHYDROFOLATE REDUCTASE"/>
    <property type="match status" value="1"/>
</dbReference>
<keyword evidence="3" id="KW-0554">One-carbon metabolism</keyword>
<dbReference type="PRINTS" id="PR00070">
    <property type="entry name" value="DHFR"/>
</dbReference>
<dbReference type="GO" id="GO:0046655">
    <property type="term" value="P:folic acid metabolic process"/>
    <property type="evidence" value="ECO:0007669"/>
    <property type="project" value="TreeGrafter"/>
</dbReference>
<keyword evidence="5" id="KW-0560">Oxidoreductase</keyword>
<dbReference type="Pfam" id="PF00186">
    <property type="entry name" value="DHFR_1"/>
    <property type="match status" value="1"/>
</dbReference>
<reference evidence="9" key="1">
    <citation type="submission" date="2016-03" db="EMBL/GenBank/DDBJ databases">
        <title>Characterization of Acinetobacter baumannii phage vB_AbaM_ME3.</title>
        <authorList>
            <person name="Buttimer C.T.H."/>
            <person name="Elbreki M."/>
            <person name="Coffey A."/>
        </authorList>
    </citation>
    <scope>NUCLEOTIDE SEQUENCE [LARGE SCALE GENOMIC DNA]</scope>
</reference>
<dbReference type="GO" id="GO:0046654">
    <property type="term" value="P:tetrahydrofolate biosynthetic process"/>
    <property type="evidence" value="ECO:0007669"/>
    <property type="project" value="InterPro"/>
</dbReference>
<keyword evidence="9" id="KW-1185">Reference proteome</keyword>
<evidence type="ECO:0000313" key="9">
    <source>
        <dbReference type="Proteomes" id="UP000225947"/>
    </source>
</evidence>
<dbReference type="GO" id="GO:0006730">
    <property type="term" value="P:one-carbon metabolic process"/>
    <property type="evidence" value="ECO:0007669"/>
    <property type="project" value="UniProtKB-KW"/>
</dbReference>
<name>A0A172Q0L3_9CAUD</name>
<comment type="similarity">
    <text evidence="6">Belongs to the dihydrofolate reductase family.</text>
</comment>
<evidence type="ECO:0000256" key="1">
    <source>
        <dbReference type="ARBA" id="ARBA00004903"/>
    </source>
</evidence>
<gene>
    <name evidence="8" type="ORF">ME3_240</name>
</gene>
<dbReference type="Proteomes" id="UP000225947">
    <property type="component" value="Segment"/>
</dbReference>
<evidence type="ECO:0000313" key="8">
    <source>
        <dbReference type="EMBL" id="AND75401.1"/>
    </source>
</evidence>
<keyword evidence="4" id="KW-0521">NADP</keyword>
<dbReference type="SUPFAM" id="SSF53597">
    <property type="entry name" value="Dihydrofolate reductase-like"/>
    <property type="match status" value="1"/>
</dbReference>
<dbReference type="InterPro" id="IPR017925">
    <property type="entry name" value="DHFR_CS"/>
</dbReference>
<dbReference type="InterPro" id="IPR001796">
    <property type="entry name" value="DHFR_dom"/>
</dbReference>
<evidence type="ECO:0000256" key="3">
    <source>
        <dbReference type="ARBA" id="ARBA00022563"/>
    </source>
</evidence>
<dbReference type="EC" id="1.5.1.3" evidence="2"/>
<dbReference type="CDD" id="cd00209">
    <property type="entry name" value="DHFR"/>
    <property type="match status" value="1"/>
</dbReference>
<dbReference type="InterPro" id="IPR012259">
    <property type="entry name" value="DHFR"/>
</dbReference>
<dbReference type="PANTHER" id="PTHR48069:SF3">
    <property type="entry name" value="DIHYDROFOLATE REDUCTASE"/>
    <property type="match status" value="1"/>
</dbReference>
<evidence type="ECO:0000256" key="5">
    <source>
        <dbReference type="ARBA" id="ARBA00023002"/>
    </source>
</evidence>
<accession>A0A172Q0L3</accession>